<reference evidence="2" key="1">
    <citation type="submission" date="2012-02" db="EMBL/GenBank/DDBJ databases">
        <title>Genome sequencing of Giardia lamblia Genotypes A2 and B isolates (DH and GS) and comparative analysis with the genomes of Genotypes A1 and E (WB and Pig).</title>
        <authorList>
            <person name="Adam R."/>
            <person name="Dahlstrom E."/>
            <person name="Martens C."/>
            <person name="Bruno D."/>
            <person name="Barbian K."/>
            <person name="Porcella S.F."/>
            <person name="Nash T."/>
        </authorList>
    </citation>
    <scope>NUCLEOTIDE SEQUENCE</scope>
    <source>
        <strain evidence="2">GS</strain>
    </source>
</reference>
<accession>V6TLS1</accession>
<proteinExistence type="predicted"/>
<gene>
    <name evidence="1" type="ORF">GSB_150494</name>
</gene>
<protein>
    <submittedName>
        <fullName evidence="1">Mmset type ii</fullName>
    </submittedName>
</protein>
<organism evidence="1 2">
    <name type="scientific">Giardia intestinalis</name>
    <name type="common">Giardia lamblia</name>
    <dbReference type="NCBI Taxonomy" id="5741"/>
    <lineage>
        <taxon>Eukaryota</taxon>
        <taxon>Metamonada</taxon>
        <taxon>Diplomonadida</taxon>
        <taxon>Hexamitidae</taxon>
        <taxon>Giardiinae</taxon>
        <taxon>Giardia</taxon>
    </lineage>
</organism>
<sequence length="42" mass="4380">VISEGQGPYSEHALGRTSFTEGDAALICASPPYHPPRSPALV</sequence>
<reference evidence="1 2" key="2">
    <citation type="journal article" date="2013" name="Genome Biol. Evol.">
        <title>Genome sequencing of Giardia lamblia genotypes A2 and B isolates (DH and GS) and comparative analysis with the genomes of genotypes A1 and E (WB and Pig).</title>
        <authorList>
            <person name="Adam R.D."/>
            <person name="Dahlstrom E.W."/>
            <person name="Martens C.A."/>
            <person name="Bruno D.P."/>
            <person name="Barbian K.D."/>
            <person name="Ricklefs S.M."/>
            <person name="Hernandez M.M."/>
            <person name="Narla N.P."/>
            <person name="Patel R.B."/>
            <person name="Porcella S.F."/>
            <person name="Nash T.E."/>
        </authorList>
    </citation>
    <scope>NUCLEOTIDE SEQUENCE [LARGE SCALE GENOMIC DNA]</scope>
    <source>
        <strain evidence="1 2">GS</strain>
    </source>
</reference>
<dbReference type="EMBL" id="AHHH01000526">
    <property type="protein sequence ID" value="ESU37920.1"/>
    <property type="molecule type" value="Genomic_DNA"/>
</dbReference>
<evidence type="ECO:0000313" key="1">
    <source>
        <dbReference type="EMBL" id="ESU37920.1"/>
    </source>
</evidence>
<name>V6TLS1_GIAIN</name>
<comment type="caution">
    <text evidence="1">The sequence shown here is derived from an EMBL/GenBank/DDBJ whole genome shotgun (WGS) entry which is preliminary data.</text>
</comment>
<feature type="non-terminal residue" evidence="1">
    <location>
        <position position="1"/>
    </location>
</feature>
<dbReference type="AlphaFoldDB" id="V6TLS1"/>
<dbReference type="Proteomes" id="UP000018040">
    <property type="component" value="Unassembled WGS sequence"/>
</dbReference>
<evidence type="ECO:0000313" key="2">
    <source>
        <dbReference type="Proteomes" id="UP000018040"/>
    </source>
</evidence>